<name>A0A084WLC8_ANOSI</name>
<dbReference type="Proteomes" id="UP000030765">
    <property type="component" value="Unassembled WGS sequence"/>
</dbReference>
<evidence type="ECO:0000313" key="2">
    <source>
        <dbReference type="EMBL" id="KFB51022.1"/>
    </source>
</evidence>
<dbReference type="EnsemblMetazoa" id="ASIC019071-RA">
    <property type="protein sequence ID" value="ASIC019071-PA"/>
    <property type="gene ID" value="ASIC019071"/>
</dbReference>
<sequence>MSATQAIPKEIASPSLAQPTGSLLYSLQQAPPGLGCGVFKAVVRKWRCSVDGQDVRGPLSSALVIIDVINVLTLPGCRTAVTGRRNRAPQAIRKDTLLTRRKNTKRRASRRNAS</sequence>
<dbReference type="EMBL" id="KE525350">
    <property type="protein sequence ID" value="KFB51022.1"/>
    <property type="molecule type" value="Genomic_DNA"/>
</dbReference>
<accession>A0A084WLC8</accession>
<evidence type="ECO:0000256" key="1">
    <source>
        <dbReference type="SAM" id="MobiDB-lite"/>
    </source>
</evidence>
<dbReference type="AlphaFoldDB" id="A0A084WLC8"/>
<organism evidence="2">
    <name type="scientific">Anopheles sinensis</name>
    <name type="common">Mosquito</name>
    <dbReference type="NCBI Taxonomy" id="74873"/>
    <lineage>
        <taxon>Eukaryota</taxon>
        <taxon>Metazoa</taxon>
        <taxon>Ecdysozoa</taxon>
        <taxon>Arthropoda</taxon>
        <taxon>Hexapoda</taxon>
        <taxon>Insecta</taxon>
        <taxon>Pterygota</taxon>
        <taxon>Neoptera</taxon>
        <taxon>Endopterygota</taxon>
        <taxon>Diptera</taxon>
        <taxon>Nematocera</taxon>
        <taxon>Culicoidea</taxon>
        <taxon>Culicidae</taxon>
        <taxon>Anophelinae</taxon>
        <taxon>Anopheles</taxon>
    </lineage>
</organism>
<proteinExistence type="predicted"/>
<evidence type="ECO:0000313" key="3">
    <source>
        <dbReference type="EnsemblMetazoa" id="ASIC019071-PA"/>
    </source>
</evidence>
<evidence type="ECO:0000313" key="4">
    <source>
        <dbReference type="Proteomes" id="UP000030765"/>
    </source>
</evidence>
<dbReference type="VEuPathDB" id="VectorBase:ASIC019071"/>
<reference evidence="2 4" key="1">
    <citation type="journal article" date="2014" name="BMC Genomics">
        <title>Genome sequence of Anopheles sinensis provides insight into genetics basis of mosquito competence for malaria parasites.</title>
        <authorList>
            <person name="Zhou D."/>
            <person name="Zhang D."/>
            <person name="Ding G."/>
            <person name="Shi L."/>
            <person name="Hou Q."/>
            <person name="Ye Y."/>
            <person name="Xu Y."/>
            <person name="Zhou H."/>
            <person name="Xiong C."/>
            <person name="Li S."/>
            <person name="Yu J."/>
            <person name="Hong S."/>
            <person name="Yu X."/>
            <person name="Zou P."/>
            <person name="Chen C."/>
            <person name="Chang X."/>
            <person name="Wang W."/>
            <person name="Lv Y."/>
            <person name="Sun Y."/>
            <person name="Ma L."/>
            <person name="Shen B."/>
            <person name="Zhu C."/>
        </authorList>
    </citation>
    <scope>NUCLEOTIDE SEQUENCE [LARGE SCALE GENOMIC DNA]</scope>
</reference>
<keyword evidence="4" id="KW-1185">Reference proteome</keyword>
<feature type="compositionally biased region" description="Basic residues" evidence="1">
    <location>
        <begin position="99"/>
        <end position="114"/>
    </location>
</feature>
<gene>
    <name evidence="2" type="ORF">ZHAS_00019071</name>
</gene>
<feature type="region of interest" description="Disordered" evidence="1">
    <location>
        <begin position="85"/>
        <end position="114"/>
    </location>
</feature>
<protein>
    <submittedName>
        <fullName evidence="2 3">Uncharacterized protein</fullName>
    </submittedName>
</protein>
<dbReference type="EMBL" id="ATLV01024222">
    <property type="status" value="NOT_ANNOTATED_CDS"/>
    <property type="molecule type" value="Genomic_DNA"/>
</dbReference>
<reference evidence="3" key="2">
    <citation type="submission" date="2020-05" db="UniProtKB">
        <authorList>
            <consortium name="EnsemblMetazoa"/>
        </authorList>
    </citation>
    <scope>IDENTIFICATION</scope>
</reference>